<organism evidence="1">
    <name type="scientific">marine sediment metagenome</name>
    <dbReference type="NCBI Taxonomy" id="412755"/>
    <lineage>
        <taxon>unclassified sequences</taxon>
        <taxon>metagenomes</taxon>
        <taxon>ecological metagenomes</taxon>
    </lineage>
</organism>
<reference evidence="1" key="1">
    <citation type="journal article" date="2014" name="Front. Microbiol.">
        <title>High frequency of phylogenetically diverse reductive dehalogenase-homologous genes in deep subseafloor sedimentary metagenomes.</title>
        <authorList>
            <person name="Kawai M."/>
            <person name="Futagami T."/>
            <person name="Toyoda A."/>
            <person name="Takaki Y."/>
            <person name="Nishi S."/>
            <person name="Hori S."/>
            <person name="Arai W."/>
            <person name="Tsubouchi T."/>
            <person name="Morono Y."/>
            <person name="Uchiyama I."/>
            <person name="Ito T."/>
            <person name="Fujiyama A."/>
            <person name="Inagaki F."/>
            <person name="Takami H."/>
        </authorList>
    </citation>
    <scope>NUCLEOTIDE SEQUENCE</scope>
    <source>
        <strain evidence="1">Expedition CK06-06</strain>
    </source>
</reference>
<protein>
    <submittedName>
        <fullName evidence="1">Uncharacterized protein</fullName>
    </submittedName>
</protein>
<comment type="caution">
    <text evidence="1">The sequence shown here is derived from an EMBL/GenBank/DDBJ whole genome shotgun (WGS) entry which is preliminary data.</text>
</comment>
<proteinExistence type="predicted"/>
<gene>
    <name evidence="1" type="ORF">S03H2_72599</name>
</gene>
<sequence length="44" mass="4907">GVLGIIQDERVEILEGLSEEEEIVVLGNQELKDGLKVDILDKEE</sequence>
<dbReference type="AlphaFoldDB" id="X1J991"/>
<name>X1J991_9ZZZZ</name>
<dbReference type="EMBL" id="BARU01049198">
    <property type="protein sequence ID" value="GAH91281.1"/>
    <property type="molecule type" value="Genomic_DNA"/>
</dbReference>
<feature type="non-terminal residue" evidence="1">
    <location>
        <position position="1"/>
    </location>
</feature>
<evidence type="ECO:0000313" key="1">
    <source>
        <dbReference type="EMBL" id="GAH91281.1"/>
    </source>
</evidence>
<accession>X1J991</accession>
<dbReference type="Gene3D" id="2.40.420.20">
    <property type="match status" value="1"/>
</dbReference>